<dbReference type="SUPFAM" id="SSF53335">
    <property type="entry name" value="S-adenosyl-L-methionine-dependent methyltransferases"/>
    <property type="match status" value="1"/>
</dbReference>
<dbReference type="Pfam" id="PF08241">
    <property type="entry name" value="Methyltransf_11"/>
    <property type="match status" value="1"/>
</dbReference>
<evidence type="ECO:0000313" key="3">
    <source>
        <dbReference type="Proteomes" id="UP000199300"/>
    </source>
</evidence>
<dbReference type="Proteomes" id="UP000199300">
    <property type="component" value="Unassembled WGS sequence"/>
</dbReference>
<dbReference type="Gene3D" id="3.40.50.150">
    <property type="entry name" value="Vaccinia Virus protein VP39"/>
    <property type="match status" value="1"/>
</dbReference>
<dbReference type="GO" id="GO:0008757">
    <property type="term" value="F:S-adenosylmethionine-dependent methyltransferase activity"/>
    <property type="evidence" value="ECO:0007669"/>
    <property type="project" value="InterPro"/>
</dbReference>
<keyword evidence="2" id="KW-0808">Transferase</keyword>
<proteinExistence type="predicted"/>
<dbReference type="GO" id="GO:0032259">
    <property type="term" value="P:methylation"/>
    <property type="evidence" value="ECO:0007669"/>
    <property type="project" value="UniProtKB-KW"/>
</dbReference>
<keyword evidence="3" id="KW-1185">Reference proteome</keyword>
<dbReference type="InterPro" id="IPR029063">
    <property type="entry name" value="SAM-dependent_MTases_sf"/>
</dbReference>
<sequence>MERKIVLGAGKYFNNPGWIYTQEDELSLLNEADWERKFSKNSIDALLAEHVWEHLTLEEGNRAATICYQYLKPGGYIRCAVPDGYFRSRSYQQLIQVGGPGSIDHPAASHKVVYQYKSLTNIFNEVGFDVHLLEYCDEQGDFHWLDWDESAGIIFRSKKLDPRNKNMLVFPSLIIDAFKPS</sequence>
<evidence type="ECO:0000313" key="2">
    <source>
        <dbReference type="EMBL" id="SEO79013.1"/>
    </source>
</evidence>
<gene>
    <name evidence="2" type="ORF">SAMN04488134_11313</name>
</gene>
<name>A0A1H8SLD5_9BACI</name>
<keyword evidence="2" id="KW-0489">Methyltransferase</keyword>
<dbReference type="EMBL" id="FODJ01000013">
    <property type="protein sequence ID" value="SEO79013.1"/>
    <property type="molecule type" value="Genomic_DNA"/>
</dbReference>
<accession>A0A1H8SLD5</accession>
<feature type="domain" description="Methyltransferase type 11" evidence="1">
    <location>
        <begin position="30"/>
        <end position="77"/>
    </location>
</feature>
<dbReference type="STRING" id="872970.SAMN04488134_11313"/>
<dbReference type="InterPro" id="IPR013216">
    <property type="entry name" value="Methyltransf_11"/>
</dbReference>
<reference evidence="2 3" key="1">
    <citation type="submission" date="2016-10" db="EMBL/GenBank/DDBJ databases">
        <authorList>
            <person name="de Groot N.N."/>
        </authorList>
    </citation>
    <scope>NUCLEOTIDE SEQUENCE [LARGE SCALE GENOMIC DNA]</scope>
    <source>
        <strain evidence="2 3">CGMCC 1.10434</strain>
    </source>
</reference>
<evidence type="ECO:0000259" key="1">
    <source>
        <dbReference type="Pfam" id="PF08241"/>
    </source>
</evidence>
<dbReference type="RefSeq" id="WP_091499830.1">
    <property type="nucleotide sequence ID" value="NZ_FODJ01000013.1"/>
</dbReference>
<dbReference type="OrthoDB" id="64188at2"/>
<dbReference type="AlphaFoldDB" id="A0A1H8SLD5"/>
<protein>
    <submittedName>
        <fullName evidence="2">Predicted SAM-depedendent methyltransferase</fullName>
    </submittedName>
</protein>
<organism evidence="2 3">
    <name type="scientific">Amphibacillus marinus</name>
    <dbReference type="NCBI Taxonomy" id="872970"/>
    <lineage>
        <taxon>Bacteria</taxon>
        <taxon>Bacillati</taxon>
        <taxon>Bacillota</taxon>
        <taxon>Bacilli</taxon>
        <taxon>Bacillales</taxon>
        <taxon>Bacillaceae</taxon>
        <taxon>Amphibacillus</taxon>
    </lineage>
</organism>